<sequence length="67" mass="6529">MVSELPRFGAGDGRVAGASCAAVGQAGGPVTAGAILSRIIGRRVPHDALRLVGLNPAAGIGLGAFSF</sequence>
<comment type="caution">
    <text evidence="1">The sequence shown here is derived from an EMBL/GenBank/DDBJ whole genome shotgun (WGS) entry which is preliminary data.</text>
</comment>
<evidence type="ECO:0000313" key="1">
    <source>
        <dbReference type="EMBL" id="PRX52359.1"/>
    </source>
</evidence>
<accession>A0A2T0M596</accession>
<proteinExistence type="predicted"/>
<dbReference type="EMBL" id="PVNG01000032">
    <property type="protein sequence ID" value="PRX52359.1"/>
    <property type="molecule type" value="Genomic_DNA"/>
</dbReference>
<protein>
    <submittedName>
        <fullName evidence="1">Uncharacterized protein</fullName>
    </submittedName>
</protein>
<dbReference type="AlphaFoldDB" id="A0A2T0M596"/>
<reference evidence="1 2" key="1">
    <citation type="submission" date="2018-03" db="EMBL/GenBank/DDBJ databases">
        <title>Genomic Encyclopedia of Type Strains, Phase III (KMG-III): the genomes of soil and plant-associated and newly described type strains.</title>
        <authorList>
            <person name="Whitman W."/>
        </authorList>
    </citation>
    <scope>NUCLEOTIDE SEQUENCE [LARGE SCALE GENOMIC DNA]</scope>
    <source>
        <strain evidence="1 2">CGMCC 4.7104</strain>
    </source>
</reference>
<keyword evidence="2" id="KW-1185">Reference proteome</keyword>
<name>A0A2T0M596_9ACTN</name>
<evidence type="ECO:0000313" key="2">
    <source>
        <dbReference type="Proteomes" id="UP000238312"/>
    </source>
</evidence>
<dbReference type="RefSeq" id="WP_106251938.1">
    <property type="nucleotide sequence ID" value="NZ_PVNG01000032.1"/>
</dbReference>
<gene>
    <name evidence="1" type="ORF">B0I32_132109</name>
</gene>
<dbReference type="Proteomes" id="UP000238312">
    <property type="component" value="Unassembled WGS sequence"/>
</dbReference>
<organism evidence="1 2">
    <name type="scientific">Nonomuraea fuscirosea</name>
    <dbReference type="NCBI Taxonomy" id="1291556"/>
    <lineage>
        <taxon>Bacteria</taxon>
        <taxon>Bacillati</taxon>
        <taxon>Actinomycetota</taxon>
        <taxon>Actinomycetes</taxon>
        <taxon>Streptosporangiales</taxon>
        <taxon>Streptosporangiaceae</taxon>
        <taxon>Nonomuraea</taxon>
    </lineage>
</organism>
<dbReference type="OrthoDB" id="9815744at2"/>